<name>A0A9Q0CX41_9POAL</name>
<dbReference type="Pfam" id="PF04759">
    <property type="entry name" value="DUF617"/>
    <property type="match status" value="1"/>
</dbReference>
<keyword evidence="3" id="KW-1185">Reference proteome</keyword>
<evidence type="ECO:0000313" key="2">
    <source>
        <dbReference type="EMBL" id="KAJ1701302.1"/>
    </source>
</evidence>
<protein>
    <recommendedName>
        <fullName evidence="4">Protein MIZU-KUSSEI 1-like</fullName>
    </recommendedName>
</protein>
<accession>A0A9Q0CX41</accession>
<evidence type="ECO:0000313" key="3">
    <source>
        <dbReference type="Proteomes" id="UP001151287"/>
    </source>
</evidence>
<dbReference type="EMBL" id="JAMQYH010000001">
    <property type="protein sequence ID" value="KAJ1701302.1"/>
    <property type="molecule type" value="Genomic_DNA"/>
</dbReference>
<sequence length="295" mass="32969">MGNPIYPFPFSKLKPQININRTQTNHNPEVAPMGWPNCKTVIKTSSEEQVQKPMVPPSPLPSLSLVEPERRRKPHRPGRGIRLLRSFCRTLPVFTPRCNRVPGPCKMISNAHIASSDFQAQSRISSSSSAVRVTGTLFGNRRGRVSFSLQQNSRCLPTLVIELAIQTQTLLREIGSGMVRIALECEKQPDQKSKDQLRLLEEPLWTMYCNGKKCGYGVRREANDQDLSVMETLCPMSMGVGVLPGGSETEGKEGEVAYVRSYFEHVVGSRDSETMYMVSPDGQNGPELTIFFVRI</sequence>
<dbReference type="InterPro" id="IPR006460">
    <property type="entry name" value="MIZ1-like_pln"/>
</dbReference>
<evidence type="ECO:0000256" key="1">
    <source>
        <dbReference type="SAM" id="MobiDB-lite"/>
    </source>
</evidence>
<comment type="caution">
    <text evidence="2">The sequence shown here is derived from an EMBL/GenBank/DDBJ whole genome shotgun (WGS) entry which is preliminary data.</text>
</comment>
<gene>
    <name evidence="2" type="ORF">LUZ63_001081</name>
</gene>
<dbReference type="NCBIfam" id="TIGR01570">
    <property type="entry name" value="A_thal_3588"/>
    <property type="match status" value="1"/>
</dbReference>
<evidence type="ECO:0008006" key="4">
    <source>
        <dbReference type="Google" id="ProtNLM"/>
    </source>
</evidence>
<proteinExistence type="predicted"/>
<dbReference type="AlphaFoldDB" id="A0A9Q0CX41"/>
<feature type="region of interest" description="Disordered" evidence="1">
    <location>
        <begin position="46"/>
        <end position="77"/>
    </location>
</feature>
<reference evidence="2" key="1">
    <citation type="journal article" date="2022" name="Cell">
        <title>Repeat-based holocentromeres influence genome architecture and karyotype evolution.</title>
        <authorList>
            <person name="Hofstatter P.G."/>
            <person name="Thangavel G."/>
            <person name="Lux T."/>
            <person name="Neumann P."/>
            <person name="Vondrak T."/>
            <person name="Novak P."/>
            <person name="Zhang M."/>
            <person name="Costa L."/>
            <person name="Castellani M."/>
            <person name="Scott A."/>
            <person name="Toegelov H."/>
            <person name="Fuchs J."/>
            <person name="Mata-Sucre Y."/>
            <person name="Dias Y."/>
            <person name="Vanzela A.L.L."/>
            <person name="Huettel B."/>
            <person name="Almeida C.C.S."/>
            <person name="Simkova H."/>
            <person name="Souza G."/>
            <person name="Pedrosa-Harand A."/>
            <person name="Macas J."/>
            <person name="Mayer K.F.X."/>
            <person name="Houben A."/>
            <person name="Marques A."/>
        </authorList>
    </citation>
    <scope>NUCLEOTIDE SEQUENCE</scope>
    <source>
        <strain evidence="2">RhyBre1mFocal</strain>
    </source>
</reference>
<dbReference type="OrthoDB" id="672310at2759"/>
<dbReference type="GO" id="GO:0010274">
    <property type="term" value="P:hydrotropism"/>
    <property type="evidence" value="ECO:0007669"/>
    <property type="project" value="InterPro"/>
</dbReference>
<organism evidence="2 3">
    <name type="scientific">Rhynchospora breviuscula</name>
    <dbReference type="NCBI Taxonomy" id="2022672"/>
    <lineage>
        <taxon>Eukaryota</taxon>
        <taxon>Viridiplantae</taxon>
        <taxon>Streptophyta</taxon>
        <taxon>Embryophyta</taxon>
        <taxon>Tracheophyta</taxon>
        <taxon>Spermatophyta</taxon>
        <taxon>Magnoliopsida</taxon>
        <taxon>Liliopsida</taxon>
        <taxon>Poales</taxon>
        <taxon>Cyperaceae</taxon>
        <taxon>Cyperoideae</taxon>
        <taxon>Rhynchosporeae</taxon>
        <taxon>Rhynchospora</taxon>
    </lineage>
</organism>
<dbReference type="Proteomes" id="UP001151287">
    <property type="component" value="Unassembled WGS sequence"/>
</dbReference>
<dbReference type="PANTHER" id="PTHR31696">
    <property type="entry name" value="PROTEIN MIZU-KUSSEI 1"/>
    <property type="match status" value="1"/>
</dbReference>
<dbReference type="PANTHER" id="PTHR31696:SF4">
    <property type="entry name" value="OS08G0171800 PROTEIN"/>
    <property type="match status" value="1"/>
</dbReference>